<evidence type="ECO:0000313" key="3">
    <source>
        <dbReference type="Proteomes" id="UP001213681"/>
    </source>
</evidence>
<comment type="caution">
    <text evidence="2">The sequence shown here is derived from an EMBL/GenBank/DDBJ whole genome shotgun (WGS) entry which is preliminary data.</text>
</comment>
<dbReference type="EMBL" id="JAPVEA010000002">
    <property type="protein sequence ID" value="KAJ5461764.1"/>
    <property type="molecule type" value="Genomic_DNA"/>
</dbReference>
<name>A0AAD6CF45_9EURO</name>
<dbReference type="GeneID" id="81596942"/>
<dbReference type="Pfam" id="PF24809">
    <property type="entry name" value="DUF7708"/>
    <property type="match status" value="1"/>
</dbReference>
<gene>
    <name evidence="2" type="ORF">N7458_003316</name>
</gene>
<protein>
    <recommendedName>
        <fullName evidence="1">DUF7708 domain-containing protein</fullName>
    </recommendedName>
</protein>
<dbReference type="RefSeq" id="XP_056770806.1">
    <property type="nucleotide sequence ID" value="XM_056906699.1"/>
</dbReference>
<reference evidence="2" key="2">
    <citation type="journal article" date="2023" name="IMA Fungus">
        <title>Comparative genomic study of the Penicillium genus elucidates a diverse pangenome and 15 lateral gene transfer events.</title>
        <authorList>
            <person name="Petersen C."/>
            <person name="Sorensen T."/>
            <person name="Nielsen M.R."/>
            <person name="Sondergaard T.E."/>
            <person name="Sorensen J.L."/>
            <person name="Fitzpatrick D.A."/>
            <person name="Frisvad J.C."/>
            <person name="Nielsen K.L."/>
        </authorList>
    </citation>
    <scope>NUCLEOTIDE SEQUENCE</scope>
    <source>
        <strain evidence="2">IBT 16125</strain>
    </source>
</reference>
<evidence type="ECO:0000259" key="1">
    <source>
        <dbReference type="Pfam" id="PF24809"/>
    </source>
</evidence>
<evidence type="ECO:0000313" key="2">
    <source>
        <dbReference type="EMBL" id="KAJ5461764.1"/>
    </source>
</evidence>
<dbReference type="AlphaFoldDB" id="A0AAD6CF45"/>
<sequence length="655" mass="74468">MGKIPMQHHFEGLDHFMTIEGHEHRTGLITAQNPTQTKSYQEDLDLEIEVQERLRMQQAYHQRPIESSFSGVEIARQALQAKCDEFFRSTEEKEEAGKKKPGVLRIFHRNGTEQRLVQEIRNGEEMTVSEVSLITNNLGEKWKASNSKAAMNFNKICQKLDSHKKIFECFPNQSVYTSVLCGAVKMVVEASVNYSTIAEQLSTYVADLSERISICTNWLDLYTNTAMKERLAAIYEEYFNFFIKVASWYLKSKGSKILDSFNSNFLSTYQGTVDKIERSIQLLDDQALIENAREIKGLLPAVLPAVTESTELIMAQVLQSRKENNEVGRRMYRFLMEMDDRCMQFAPRPPNPTPLFTSVWFLVERIERAQLQRPSWTTGIVSTEVLMIEETEFTETITVPAGITRAEAQQLCQHLQTLIDQVGGSDGIRPAIQAGRLVAEPLIIRTLGKWTTATSGDDLILWIISPYELGPQTSAELAAYGIIWSAIQAEAQFISYICQRSRPGRVPDFQGVEDKAAVLAMVYSLILQLLQFQPPDDDLILQQEMLVRLTQPGERWSSALALLAYLLEHTPSLRYCIISGINLLEGGAREMCREFVDLIFSHVRNSEWPLRVLFSTSGQSRALSETVSKDSKVLSNNTFRQAKGRKLYRDLQMPE</sequence>
<keyword evidence="3" id="KW-1185">Reference proteome</keyword>
<accession>A0AAD6CF45</accession>
<feature type="domain" description="DUF7708" evidence="1">
    <location>
        <begin position="153"/>
        <end position="293"/>
    </location>
</feature>
<dbReference type="InterPro" id="IPR056125">
    <property type="entry name" value="DUF7708"/>
</dbReference>
<reference evidence="2" key="1">
    <citation type="submission" date="2022-12" db="EMBL/GenBank/DDBJ databases">
        <authorList>
            <person name="Petersen C."/>
        </authorList>
    </citation>
    <scope>NUCLEOTIDE SEQUENCE</scope>
    <source>
        <strain evidence="2">IBT 16125</strain>
    </source>
</reference>
<organism evidence="2 3">
    <name type="scientific">Penicillium daleae</name>
    <dbReference type="NCBI Taxonomy" id="63821"/>
    <lineage>
        <taxon>Eukaryota</taxon>
        <taxon>Fungi</taxon>
        <taxon>Dikarya</taxon>
        <taxon>Ascomycota</taxon>
        <taxon>Pezizomycotina</taxon>
        <taxon>Eurotiomycetes</taxon>
        <taxon>Eurotiomycetidae</taxon>
        <taxon>Eurotiales</taxon>
        <taxon>Aspergillaceae</taxon>
        <taxon>Penicillium</taxon>
    </lineage>
</organism>
<proteinExistence type="predicted"/>
<dbReference type="Proteomes" id="UP001213681">
    <property type="component" value="Unassembled WGS sequence"/>
</dbReference>